<name>A0A1G4J6F2_9SACH</name>
<keyword evidence="10" id="KW-0653">Protein transport</keyword>
<evidence type="ECO:0000313" key="18">
    <source>
        <dbReference type="EMBL" id="SCU85337.1"/>
    </source>
</evidence>
<keyword evidence="7" id="KW-0479">Metal-binding</keyword>
<evidence type="ECO:0000256" key="6">
    <source>
        <dbReference type="ARBA" id="ARBA00022692"/>
    </source>
</evidence>
<evidence type="ECO:0000256" key="8">
    <source>
        <dbReference type="ARBA" id="ARBA00022771"/>
    </source>
</evidence>
<evidence type="ECO:0000256" key="15">
    <source>
        <dbReference type="ARBA" id="ARBA00034505"/>
    </source>
</evidence>
<evidence type="ECO:0000259" key="17">
    <source>
        <dbReference type="Pfam" id="PF04757"/>
    </source>
</evidence>
<evidence type="ECO:0000256" key="4">
    <source>
        <dbReference type="ARBA" id="ARBA00018980"/>
    </source>
</evidence>
<evidence type="ECO:0000256" key="13">
    <source>
        <dbReference type="ARBA" id="ARBA00023140"/>
    </source>
</evidence>
<organism evidence="18 19">
    <name type="scientific">Lachancea mirantina</name>
    <dbReference type="NCBI Taxonomy" id="1230905"/>
    <lineage>
        <taxon>Eukaryota</taxon>
        <taxon>Fungi</taxon>
        <taxon>Dikarya</taxon>
        <taxon>Ascomycota</taxon>
        <taxon>Saccharomycotina</taxon>
        <taxon>Saccharomycetes</taxon>
        <taxon>Saccharomycetales</taxon>
        <taxon>Saccharomycetaceae</taxon>
        <taxon>Lachancea</taxon>
    </lineage>
</organism>
<dbReference type="InterPro" id="IPR006845">
    <property type="entry name" value="Pex_N"/>
</dbReference>
<dbReference type="SUPFAM" id="SSF57850">
    <property type="entry name" value="RING/U-box"/>
    <property type="match status" value="1"/>
</dbReference>
<evidence type="ECO:0000256" key="5">
    <source>
        <dbReference type="ARBA" id="ARBA00022448"/>
    </source>
</evidence>
<proteinExistence type="inferred from homology"/>
<protein>
    <recommendedName>
        <fullName evidence="4 16">Peroxisome assembly protein 12</fullName>
    </recommendedName>
    <alternativeName>
        <fullName evidence="14 16">Peroxin-12</fullName>
    </alternativeName>
</protein>
<dbReference type="PANTHER" id="PTHR12888">
    <property type="entry name" value="PEROXISOME ASSEMBLY PROTEIN 12 PEROXIN-12"/>
    <property type="match status" value="1"/>
</dbReference>
<dbReference type="GO" id="GO:0004842">
    <property type="term" value="F:ubiquitin-protein transferase activity"/>
    <property type="evidence" value="ECO:0007669"/>
    <property type="project" value="TreeGrafter"/>
</dbReference>
<dbReference type="PIRSF" id="PIRSF038074">
    <property type="entry name" value="Peroxisome_assembly_p12"/>
    <property type="match status" value="1"/>
</dbReference>
<dbReference type="Gene3D" id="3.30.40.10">
    <property type="entry name" value="Zinc/RING finger domain, C3HC4 (zinc finger)"/>
    <property type="match status" value="1"/>
</dbReference>
<evidence type="ECO:0000256" key="3">
    <source>
        <dbReference type="ARBA" id="ARBA00008704"/>
    </source>
</evidence>
<comment type="function">
    <text evidence="16">Component of a retrotranslocation channel required for peroxisome organization by mediating export of the PEX5 receptor from peroxisomes to the cytosol, thereby promoting PEX5 recycling.</text>
</comment>
<evidence type="ECO:0000313" key="19">
    <source>
        <dbReference type="Proteomes" id="UP000191024"/>
    </source>
</evidence>
<dbReference type="Proteomes" id="UP000191024">
    <property type="component" value="Chromosome C"/>
</dbReference>
<dbReference type="InterPro" id="IPR013083">
    <property type="entry name" value="Znf_RING/FYVE/PHD"/>
</dbReference>
<keyword evidence="13 16" id="KW-0576">Peroxisome</keyword>
<keyword evidence="5" id="KW-0813">Transport</keyword>
<evidence type="ECO:0000256" key="16">
    <source>
        <dbReference type="PIRNR" id="PIRNR038074"/>
    </source>
</evidence>
<dbReference type="GO" id="GO:0016562">
    <property type="term" value="P:protein import into peroxisome matrix, receptor recycling"/>
    <property type="evidence" value="ECO:0007669"/>
    <property type="project" value="UniProtKB-ARBA"/>
</dbReference>
<gene>
    <name evidence="18" type="ORF">LAMI_0C10902G</name>
</gene>
<comment type="subcellular location">
    <subcellularLocation>
        <location evidence="1">Peroxisome membrane</location>
        <topology evidence="1">Multi-pass membrane protein</topology>
    </subcellularLocation>
</comment>
<dbReference type="GO" id="GO:0008270">
    <property type="term" value="F:zinc ion binding"/>
    <property type="evidence" value="ECO:0007669"/>
    <property type="project" value="UniProtKB-KW"/>
</dbReference>
<evidence type="ECO:0000256" key="12">
    <source>
        <dbReference type="ARBA" id="ARBA00023136"/>
    </source>
</evidence>
<evidence type="ECO:0000256" key="10">
    <source>
        <dbReference type="ARBA" id="ARBA00022927"/>
    </source>
</evidence>
<evidence type="ECO:0000256" key="11">
    <source>
        <dbReference type="ARBA" id="ARBA00022989"/>
    </source>
</evidence>
<comment type="subunit">
    <text evidence="15">Component of the PEX2-PEX10-PEX12 retrotranslocation channel, composed of PEX2, PEX10 and PEX12.</text>
</comment>
<evidence type="ECO:0000256" key="7">
    <source>
        <dbReference type="ARBA" id="ARBA00022723"/>
    </source>
</evidence>
<dbReference type="GO" id="GO:0005778">
    <property type="term" value="C:peroxisomal membrane"/>
    <property type="evidence" value="ECO:0007669"/>
    <property type="project" value="UniProtKB-SubCell"/>
</dbReference>
<evidence type="ECO:0000256" key="1">
    <source>
        <dbReference type="ARBA" id="ARBA00004585"/>
    </source>
</evidence>
<reference evidence="19" key="1">
    <citation type="submission" date="2016-03" db="EMBL/GenBank/DDBJ databases">
        <authorList>
            <person name="Devillers H."/>
        </authorList>
    </citation>
    <scope>NUCLEOTIDE SEQUENCE [LARGE SCALE GENOMIC DNA]</scope>
</reference>
<sequence>MEFYASLPAGSGAERESATPTLFEILSADETDELLTPSLRYIVATLVARHPSRFGILASNWFDEWFVLATRLCIEGYHLRRWNGGFIEHFYGLKRVNGSNRLLLKAAPSDRSVRLTGGQSVAALVEKVVAPYWGVKLDLWHGQLLARSAFADRVSAWQRWFVKWYPRVKKVVFLANLAVKLAFLSGAVGSTSLLQYLFKIEFARLSQKDLETTTTVRAASRASRRPHLNRPALKTWLSVAVARFANVSQQLGSQAFPAFIFMLRVFQWWNAQDLSNRIRKKMDEFDNPVPPPPRDLSIRTGTMCSICEKPLQNPAVIETGLVFCYPCLLRRIPETGGRCPTTGKRLLNCRYNETTGAWVLSGVRKLIY</sequence>
<dbReference type="Pfam" id="PF04757">
    <property type="entry name" value="Pex2_Pex12"/>
    <property type="match status" value="1"/>
</dbReference>
<keyword evidence="9" id="KW-0862">Zinc</keyword>
<accession>A0A1G4J6F2</accession>
<keyword evidence="8" id="KW-0863">Zinc-finger</keyword>
<evidence type="ECO:0000256" key="14">
    <source>
        <dbReference type="ARBA" id="ARBA00029692"/>
    </source>
</evidence>
<dbReference type="STRING" id="1230905.A0A1G4J6F2"/>
<evidence type="ECO:0000256" key="2">
    <source>
        <dbReference type="ARBA" id="ARBA00004906"/>
    </source>
</evidence>
<dbReference type="GO" id="GO:1990429">
    <property type="term" value="C:peroxisomal importomer complex"/>
    <property type="evidence" value="ECO:0007669"/>
    <property type="project" value="TreeGrafter"/>
</dbReference>
<keyword evidence="6" id="KW-0812">Transmembrane</keyword>
<dbReference type="InterPro" id="IPR017375">
    <property type="entry name" value="PEX12"/>
</dbReference>
<keyword evidence="11" id="KW-1133">Transmembrane helix</keyword>
<dbReference type="EMBL" id="LT598466">
    <property type="protein sequence ID" value="SCU85337.1"/>
    <property type="molecule type" value="Genomic_DNA"/>
</dbReference>
<feature type="domain" description="Pex N-terminal" evidence="17">
    <location>
        <begin position="29"/>
        <end position="271"/>
    </location>
</feature>
<keyword evidence="12 16" id="KW-0472">Membrane</keyword>
<keyword evidence="19" id="KW-1185">Reference proteome</keyword>
<dbReference type="PANTHER" id="PTHR12888:SF0">
    <property type="entry name" value="PEROXISOME ASSEMBLY PROTEIN 12"/>
    <property type="match status" value="1"/>
</dbReference>
<dbReference type="GO" id="GO:0006513">
    <property type="term" value="P:protein monoubiquitination"/>
    <property type="evidence" value="ECO:0007669"/>
    <property type="project" value="TreeGrafter"/>
</dbReference>
<comment type="pathway">
    <text evidence="2">Protein modification; protein ubiquitination.</text>
</comment>
<evidence type="ECO:0000256" key="9">
    <source>
        <dbReference type="ARBA" id="ARBA00022833"/>
    </source>
</evidence>
<dbReference type="AlphaFoldDB" id="A0A1G4J6F2"/>
<dbReference type="OrthoDB" id="107372at2759"/>
<comment type="similarity">
    <text evidence="3 16">Belongs to the pex2/pex10/pex12 family.</text>
</comment>